<keyword evidence="2" id="KW-1133">Transmembrane helix</keyword>
<evidence type="ECO:0000256" key="2">
    <source>
        <dbReference type="SAM" id="Phobius"/>
    </source>
</evidence>
<keyword evidence="2" id="KW-0812">Transmembrane</keyword>
<feature type="compositionally biased region" description="Basic and acidic residues" evidence="1">
    <location>
        <begin position="220"/>
        <end position="236"/>
    </location>
</feature>
<proteinExistence type="predicted"/>
<name>A0ABV1HL51_9FIRM</name>
<evidence type="ECO:0000256" key="1">
    <source>
        <dbReference type="SAM" id="MobiDB-lite"/>
    </source>
</evidence>
<dbReference type="Proteomes" id="UP001437460">
    <property type="component" value="Unassembled WGS sequence"/>
</dbReference>
<gene>
    <name evidence="3" type="ORF">WMO41_07725</name>
</gene>
<organism evidence="3 4">
    <name type="scientific">Ventrimonas faecis</name>
    <dbReference type="NCBI Taxonomy" id="3133170"/>
    <lineage>
        <taxon>Bacteria</taxon>
        <taxon>Bacillati</taxon>
        <taxon>Bacillota</taxon>
        <taxon>Clostridia</taxon>
        <taxon>Lachnospirales</taxon>
        <taxon>Lachnospiraceae</taxon>
        <taxon>Ventrimonas</taxon>
    </lineage>
</organism>
<evidence type="ECO:0000313" key="3">
    <source>
        <dbReference type="EMBL" id="MEQ2563052.1"/>
    </source>
</evidence>
<comment type="caution">
    <text evidence="3">The sequence shown here is derived from an EMBL/GenBank/DDBJ whole genome shotgun (WGS) entry which is preliminary data.</text>
</comment>
<keyword evidence="2" id="KW-0472">Membrane</keyword>
<dbReference type="EMBL" id="JBBMFJ010000013">
    <property type="protein sequence ID" value="MEQ2563052.1"/>
    <property type="molecule type" value="Genomic_DNA"/>
</dbReference>
<feature type="compositionally biased region" description="Acidic residues" evidence="1">
    <location>
        <begin position="197"/>
        <end position="214"/>
    </location>
</feature>
<feature type="transmembrane region" description="Helical" evidence="2">
    <location>
        <begin position="251"/>
        <end position="276"/>
    </location>
</feature>
<reference evidence="3 4" key="1">
    <citation type="submission" date="2024-03" db="EMBL/GenBank/DDBJ databases">
        <title>Human intestinal bacterial collection.</title>
        <authorList>
            <person name="Pauvert C."/>
            <person name="Hitch T.C.A."/>
            <person name="Clavel T."/>
        </authorList>
    </citation>
    <scope>NUCLEOTIDE SEQUENCE [LARGE SCALE GENOMIC DNA]</scope>
    <source>
        <strain evidence="3 4">CLA-AP-H27</strain>
    </source>
</reference>
<evidence type="ECO:0000313" key="4">
    <source>
        <dbReference type="Proteomes" id="UP001437460"/>
    </source>
</evidence>
<feature type="region of interest" description="Disordered" evidence="1">
    <location>
        <begin position="191"/>
        <end position="236"/>
    </location>
</feature>
<keyword evidence="4" id="KW-1185">Reference proteome</keyword>
<sequence length="287" mass="32464">MTKEKAKGIQTALWAALVLVQMSVVGALEVRAETVRREVTYEAVEGEAALPDEITVSVLAGNDEELVRCRAVEQVEEDAYWRDDFSFPITFYEYGAGEYQLGEMIVGGAELTDFTQLTKLAQQYGTELLRSMGLSEEEYEVEEIVWAGMPYENEDSIVCRDAVARGNRLLRDYQVVYEGVVEPERWKELKRGGAPGELDEAQMQEEPAWEEAEETAGAKAETEAARPEEAEKQPEVKKSGLQEFLEKVTRILLIAVGIGAIFFFGGLLVLALLWIYRKLREWHARRR</sequence>
<accession>A0ABV1HL51</accession>
<dbReference type="RefSeq" id="WP_349229262.1">
    <property type="nucleotide sequence ID" value="NZ_JBBMFJ010000013.1"/>
</dbReference>
<protein>
    <submittedName>
        <fullName evidence="3">Uncharacterized protein</fullName>
    </submittedName>
</protein>